<accession>A0AAV7I8A8</accession>
<organism evidence="2 3">
    <name type="scientific">Cotesia glomerata</name>
    <name type="common">Lepidopteran parasitic wasp</name>
    <name type="synonym">Apanteles glomeratus</name>
    <dbReference type="NCBI Taxonomy" id="32391"/>
    <lineage>
        <taxon>Eukaryota</taxon>
        <taxon>Metazoa</taxon>
        <taxon>Ecdysozoa</taxon>
        <taxon>Arthropoda</taxon>
        <taxon>Hexapoda</taxon>
        <taxon>Insecta</taxon>
        <taxon>Pterygota</taxon>
        <taxon>Neoptera</taxon>
        <taxon>Endopterygota</taxon>
        <taxon>Hymenoptera</taxon>
        <taxon>Apocrita</taxon>
        <taxon>Ichneumonoidea</taxon>
        <taxon>Braconidae</taxon>
        <taxon>Microgastrinae</taxon>
        <taxon>Cotesia</taxon>
    </lineage>
</organism>
<evidence type="ECO:0000313" key="3">
    <source>
        <dbReference type="Proteomes" id="UP000826195"/>
    </source>
</evidence>
<dbReference type="AlphaFoldDB" id="A0AAV7I8A8"/>
<gene>
    <name evidence="2" type="ORF">KQX54_004981</name>
</gene>
<comment type="caution">
    <text evidence="2">The sequence shown here is derived from an EMBL/GenBank/DDBJ whole genome shotgun (WGS) entry which is preliminary data.</text>
</comment>
<dbReference type="EMBL" id="JAHXZJ010001864">
    <property type="protein sequence ID" value="KAH0548990.1"/>
    <property type="molecule type" value="Genomic_DNA"/>
</dbReference>
<evidence type="ECO:0000256" key="1">
    <source>
        <dbReference type="SAM" id="Phobius"/>
    </source>
</evidence>
<feature type="transmembrane region" description="Helical" evidence="1">
    <location>
        <begin position="12"/>
        <end position="37"/>
    </location>
</feature>
<sequence>MDGWMDDKLEFALGVTLIKIVMLTARYILSSFIYLLFEQKMFCSVFILHSGGFSHLVAKLIELKKLLNSFPSNLKLKKKTKFLEKRTVAPKQVPYKKHLHHPAIRHQISKLPQHPLFSPPPPYPATSSRFSVPELRWAERRPTSLTALYRRIFNFNIEFGNSGANWHELARQVNSSSPANLQLILSVTISVCAASVSENNTRAFTEDTVVSWFGDCRACPCPWTVASHLIRASGGSQVWLYYISPELVDTRTRER</sequence>
<keyword evidence="3" id="KW-1185">Reference proteome</keyword>
<proteinExistence type="predicted"/>
<evidence type="ECO:0000313" key="2">
    <source>
        <dbReference type="EMBL" id="KAH0548990.1"/>
    </source>
</evidence>
<name>A0AAV7I8A8_COTGL</name>
<reference evidence="2 3" key="1">
    <citation type="journal article" date="2021" name="J. Hered.">
        <title>A chromosome-level genome assembly of the parasitoid wasp, Cotesia glomerata (Hymenoptera: Braconidae).</title>
        <authorList>
            <person name="Pinto B.J."/>
            <person name="Weis J.J."/>
            <person name="Gamble T."/>
            <person name="Ode P.J."/>
            <person name="Paul R."/>
            <person name="Zaspel J.M."/>
        </authorList>
    </citation>
    <scope>NUCLEOTIDE SEQUENCE [LARGE SCALE GENOMIC DNA]</scope>
    <source>
        <strain evidence="2">CgM1</strain>
    </source>
</reference>
<dbReference type="Proteomes" id="UP000826195">
    <property type="component" value="Unassembled WGS sequence"/>
</dbReference>
<keyword evidence="1" id="KW-1133">Transmembrane helix</keyword>
<protein>
    <submittedName>
        <fullName evidence="2">Uncharacterized protein</fullName>
    </submittedName>
</protein>
<keyword evidence="1" id="KW-0812">Transmembrane</keyword>
<keyword evidence="1" id="KW-0472">Membrane</keyword>